<protein>
    <submittedName>
        <fullName evidence="11">Transcription factor RF2a</fullName>
    </submittedName>
</protein>
<organism evidence="11 12">
    <name type="scientific">Canna indica</name>
    <name type="common">Indian-shot</name>
    <dbReference type="NCBI Taxonomy" id="4628"/>
    <lineage>
        <taxon>Eukaryota</taxon>
        <taxon>Viridiplantae</taxon>
        <taxon>Streptophyta</taxon>
        <taxon>Embryophyta</taxon>
        <taxon>Tracheophyta</taxon>
        <taxon>Spermatophyta</taxon>
        <taxon>Magnoliopsida</taxon>
        <taxon>Liliopsida</taxon>
        <taxon>Zingiberales</taxon>
        <taxon>Cannaceae</taxon>
        <taxon>Canna</taxon>
    </lineage>
</organism>
<feature type="domain" description="BZIP" evidence="10">
    <location>
        <begin position="351"/>
        <end position="414"/>
    </location>
</feature>
<evidence type="ECO:0000256" key="3">
    <source>
        <dbReference type="ARBA" id="ARBA00023015"/>
    </source>
</evidence>
<feature type="compositionally biased region" description="Low complexity" evidence="9">
    <location>
        <begin position="471"/>
        <end position="496"/>
    </location>
</feature>
<dbReference type="InterPro" id="IPR046347">
    <property type="entry name" value="bZIP_sf"/>
</dbReference>
<evidence type="ECO:0000256" key="1">
    <source>
        <dbReference type="ARBA" id="ARBA00004123"/>
    </source>
</evidence>
<evidence type="ECO:0000256" key="6">
    <source>
        <dbReference type="ARBA" id="ARBA00023242"/>
    </source>
</evidence>
<feature type="region of interest" description="Disordered" evidence="9">
    <location>
        <begin position="1"/>
        <end position="184"/>
    </location>
</feature>
<dbReference type="GO" id="GO:0003677">
    <property type="term" value="F:DNA binding"/>
    <property type="evidence" value="ECO:0007669"/>
    <property type="project" value="UniProtKB-KW"/>
</dbReference>
<comment type="function">
    <text evidence="7">Transcription factor probably involved in vascular development and shoot tissue organization. Binds to the DNA sequence 5'-CCGAGTGTGCCCCTGG-3' present in the promoter region Box II of the phloem-specific rice tungro bacilliform virus (RTBV) promoter. May regulate tissue-specific expression of the RTBV promoter and virus replication.</text>
</comment>
<comment type="subcellular location">
    <subcellularLocation>
        <location evidence="1">Nucleus</location>
    </subcellularLocation>
</comment>
<reference evidence="11 12" key="1">
    <citation type="submission" date="2023-10" db="EMBL/GenBank/DDBJ databases">
        <title>Chromosome-scale genome assembly provides insights into flower coloration mechanisms of Canna indica.</title>
        <authorList>
            <person name="Li C."/>
        </authorList>
    </citation>
    <scope>NUCLEOTIDE SEQUENCE [LARGE SCALE GENOMIC DNA]</scope>
    <source>
        <tissue evidence="11">Flower</tissue>
    </source>
</reference>
<dbReference type="SUPFAM" id="SSF57959">
    <property type="entry name" value="Leucine zipper domain"/>
    <property type="match status" value="1"/>
</dbReference>
<keyword evidence="5" id="KW-0804">Transcription</keyword>
<evidence type="ECO:0000256" key="8">
    <source>
        <dbReference type="SAM" id="Coils"/>
    </source>
</evidence>
<dbReference type="EMBL" id="CP136896">
    <property type="protein sequence ID" value="WOL13080.1"/>
    <property type="molecule type" value="Genomic_DNA"/>
</dbReference>
<feature type="compositionally biased region" description="Low complexity" evidence="9">
    <location>
        <begin position="14"/>
        <end position="35"/>
    </location>
</feature>
<dbReference type="Pfam" id="PF00170">
    <property type="entry name" value="bZIP_1"/>
    <property type="match status" value="1"/>
</dbReference>
<feature type="coiled-coil region" evidence="8">
    <location>
        <begin position="376"/>
        <end position="424"/>
    </location>
</feature>
<evidence type="ECO:0000256" key="9">
    <source>
        <dbReference type="SAM" id="MobiDB-lite"/>
    </source>
</evidence>
<dbReference type="InterPro" id="IPR044759">
    <property type="entry name" value="bZIP_RF2"/>
</dbReference>
<dbReference type="PANTHER" id="PTHR13690">
    <property type="entry name" value="TRANSCRIPTION FACTOR POSF21-RELATED"/>
    <property type="match status" value="1"/>
</dbReference>
<feature type="compositionally biased region" description="Polar residues" evidence="9">
    <location>
        <begin position="302"/>
        <end position="314"/>
    </location>
</feature>
<keyword evidence="3" id="KW-0805">Transcription regulation</keyword>
<keyword evidence="6" id="KW-0539">Nucleus</keyword>
<proteinExistence type="inferred from homology"/>
<evidence type="ECO:0000256" key="5">
    <source>
        <dbReference type="ARBA" id="ARBA00023163"/>
    </source>
</evidence>
<dbReference type="GO" id="GO:0005634">
    <property type="term" value="C:nucleus"/>
    <property type="evidence" value="ECO:0007669"/>
    <property type="project" value="UniProtKB-SubCell"/>
</dbReference>
<feature type="compositionally biased region" description="Basic and acidic residues" evidence="9">
    <location>
        <begin position="209"/>
        <end position="219"/>
    </location>
</feature>
<evidence type="ECO:0000313" key="11">
    <source>
        <dbReference type="EMBL" id="WOL13080.1"/>
    </source>
</evidence>
<feature type="compositionally biased region" description="Low complexity" evidence="9">
    <location>
        <begin position="229"/>
        <end position="245"/>
    </location>
</feature>
<feature type="compositionally biased region" description="Pro residues" evidence="9">
    <location>
        <begin position="156"/>
        <end position="170"/>
    </location>
</feature>
<dbReference type="PROSITE" id="PS50217">
    <property type="entry name" value="BZIP"/>
    <property type="match status" value="1"/>
</dbReference>
<dbReference type="GO" id="GO:0003700">
    <property type="term" value="F:DNA-binding transcription factor activity"/>
    <property type="evidence" value="ECO:0007669"/>
    <property type="project" value="InterPro"/>
</dbReference>
<comment type="similarity">
    <text evidence="2">Belongs to the bZIP family.</text>
</comment>
<dbReference type="FunFam" id="1.20.5.170:FF:000009">
    <property type="entry name" value="probable transcription factor PosF21"/>
    <property type="match status" value="1"/>
</dbReference>
<evidence type="ECO:0000256" key="7">
    <source>
        <dbReference type="ARBA" id="ARBA00054342"/>
    </source>
</evidence>
<sequence length="512" mass="55714">MGENRADVMQRLHSTASSASSAAAATTSPHSSSASFIPRPPSPLDLHNFVPPFRHFSPGYSTESVVASKRPGIPPIPPSPSSSSSSAAALPFHSRSLSQSSAFDSLPHLTPPPPPLHLDSMLVDDRPTASRTPVPRDGLPPRRVHRRSHSDVTFGLPPPSPPAPRPPPSPKQVDSGGGRAGDCCKSEVAAVDDLIIAYMDSLETLHSSGTEERHEDLVESSRLSGTRTSGADSSENEAESSVNESGGDGSCGGERKEGNKRSAVGDLTPVSSRHRRSLSMDSFIMGKMHFGDDSPKFPPSPGNQMGQLSRSDSMDETTNTFSLEFGSGEFNSAELKKIMSDEKLAEMALADPKKVKRILANRLSAARSKERKMRYISELEHKVQILQTEATTLSAQLTMLQRDSAGLTSQNNELKFRLQAMEQQAHLKDALNEALSAEVQRLKLATGEISEAQLSKSMNQQMQLNPQMFQMHQLQSQQQHQKQQTTQTPLYQLPQQQERRNNVSAKLESSKC</sequence>
<dbReference type="InterPro" id="IPR004827">
    <property type="entry name" value="bZIP"/>
</dbReference>
<dbReference type="Gene3D" id="1.20.5.170">
    <property type="match status" value="1"/>
</dbReference>
<dbReference type="PANTHER" id="PTHR13690:SF80">
    <property type="entry name" value="BZIP TRANSCRIPTION FACTOR FAMILY PROTEIN-RELATED"/>
    <property type="match status" value="1"/>
</dbReference>
<feature type="region of interest" description="Disordered" evidence="9">
    <location>
        <begin position="206"/>
        <end position="274"/>
    </location>
</feature>
<dbReference type="AlphaFoldDB" id="A0AAQ3QM41"/>
<evidence type="ECO:0000259" key="10">
    <source>
        <dbReference type="PROSITE" id="PS50217"/>
    </source>
</evidence>
<keyword evidence="4" id="KW-0238">DNA-binding</keyword>
<evidence type="ECO:0000313" key="12">
    <source>
        <dbReference type="Proteomes" id="UP001327560"/>
    </source>
</evidence>
<feature type="region of interest" description="Disordered" evidence="9">
    <location>
        <begin position="471"/>
        <end position="512"/>
    </location>
</feature>
<dbReference type="Proteomes" id="UP001327560">
    <property type="component" value="Chromosome 7"/>
</dbReference>
<feature type="region of interest" description="Disordered" evidence="9">
    <location>
        <begin position="293"/>
        <end position="314"/>
    </location>
</feature>
<keyword evidence="8" id="KW-0175">Coiled coil</keyword>
<feature type="compositionally biased region" description="Basic and acidic residues" evidence="9">
    <location>
        <begin position="1"/>
        <end position="10"/>
    </location>
</feature>
<name>A0AAQ3QM41_9LILI</name>
<keyword evidence="12" id="KW-1185">Reference proteome</keyword>
<accession>A0AAQ3QM41</accession>
<dbReference type="CDD" id="cd14703">
    <property type="entry name" value="bZIP_plant_RF2"/>
    <property type="match status" value="1"/>
</dbReference>
<dbReference type="SMART" id="SM00338">
    <property type="entry name" value="BRLZ"/>
    <property type="match status" value="1"/>
</dbReference>
<gene>
    <name evidence="11" type="ORF">Cni_G21849</name>
</gene>
<evidence type="ECO:0000256" key="4">
    <source>
        <dbReference type="ARBA" id="ARBA00023125"/>
    </source>
</evidence>
<evidence type="ECO:0000256" key="2">
    <source>
        <dbReference type="ARBA" id="ARBA00007163"/>
    </source>
</evidence>